<evidence type="ECO:0000256" key="1">
    <source>
        <dbReference type="SAM" id="Phobius"/>
    </source>
</evidence>
<dbReference type="AlphaFoldDB" id="A0A0B6YDW3"/>
<keyword evidence="1" id="KW-0812">Transmembrane</keyword>
<organism evidence="2">
    <name type="scientific">Arion vulgaris</name>
    <dbReference type="NCBI Taxonomy" id="1028688"/>
    <lineage>
        <taxon>Eukaryota</taxon>
        <taxon>Metazoa</taxon>
        <taxon>Spiralia</taxon>
        <taxon>Lophotrochozoa</taxon>
        <taxon>Mollusca</taxon>
        <taxon>Gastropoda</taxon>
        <taxon>Heterobranchia</taxon>
        <taxon>Euthyneura</taxon>
        <taxon>Panpulmonata</taxon>
        <taxon>Eupulmonata</taxon>
        <taxon>Stylommatophora</taxon>
        <taxon>Helicina</taxon>
        <taxon>Arionoidea</taxon>
        <taxon>Arionidae</taxon>
        <taxon>Arion</taxon>
    </lineage>
</organism>
<keyword evidence="1" id="KW-0472">Membrane</keyword>
<name>A0A0B6YDW3_9EUPU</name>
<evidence type="ECO:0000313" key="2">
    <source>
        <dbReference type="EMBL" id="CEK54374.1"/>
    </source>
</evidence>
<gene>
    <name evidence="2" type="primary">ORF22624</name>
</gene>
<feature type="non-terminal residue" evidence="2">
    <location>
        <position position="1"/>
    </location>
</feature>
<reference evidence="2" key="1">
    <citation type="submission" date="2014-12" db="EMBL/GenBank/DDBJ databases">
        <title>Insight into the proteome of Arion vulgaris.</title>
        <authorList>
            <person name="Aradska J."/>
            <person name="Bulat T."/>
            <person name="Smidak R."/>
            <person name="Sarate P."/>
            <person name="Gangsoo J."/>
            <person name="Sialana F."/>
            <person name="Bilban M."/>
            <person name="Lubec G."/>
        </authorList>
    </citation>
    <scope>NUCLEOTIDE SEQUENCE</scope>
    <source>
        <tissue evidence="2">Skin</tissue>
    </source>
</reference>
<sequence>DDVELTRREIVFFQMHARGSKWPKAIGVVEIVAGFILSILGILEIFIIPMAESTDGKNIVVMDKTNCYGAGFFAGLVMVLTGSTALRATMSQRDTTVIRFFNLTILSLLVYA</sequence>
<accession>A0A0B6YDW3</accession>
<feature type="transmembrane region" description="Helical" evidence="1">
    <location>
        <begin position="25"/>
        <end position="48"/>
    </location>
</feature>
<feature type="non-terminal residue" evidence="2">
    <location>
        <position position="112"/>
    </location>
</feature>
<dbReference type="EMBL" id="HACG01007509">
    <property type="protein sequence ID" value="CEK54374.1"/>
    <property type="molecule type" value="Transcribed_RNA"/>
</dbReference>
<keyword evidence="1" id="KW-1133">Transmembrane helix</keyword>
<proteinExistence type="predicted"/>
<protein>
    <submittedName>
        <fullName evidence="2">Uncharacterized protein</fullName>
    </submittedName>
</protein>
<feature type="transmembrane region" description="Helical" evidence="1">
    <location>
        <begin position="68"/>
        <end position="86"/>
    </location>
</feature>